<keyword evidence="11" id="KW-1185">Reference proteome</keyword>
<dbReference type="PANTHER" id="PTHR14592">
    <property type="entry name" value="UNCHARACTERIZED FAM3"/>
    <property type="match status" value="1"/>
</dbReference>
<comment type="caution">
    <text evidence="10">The sequence shown here is derived from an EMBL/GenBank/DDBJ whole genome shotgun (WGS) entry which is preliminary data.</text>
</comment>
<keyword evidence="6" id="KW-1015">Disulfide bond</keyword>
<evidence type="ECO:0000256" key="1">
    <source>
        <dbReference type="ARBA" id="ARBA00004613"/>
    </source>
</evidence>
<keyword evidence="3" id="KW-0964">Secreted</keyword>
<evidence type="ECO:0000313" key="11">
    <source>
        <dbReference type="Proteomes" id="UP001166093"/>
    </source>
</evidence>
<protein>
    <submittedName>
        <fullName evidence="10">FAM3B protein</fullName>
    </submittedName>
</protein>
<keyword evidence="4" id="KW-0732">Signal</keyword>
<keyword evidence="8" id="KW-0472">Membrane</keyword>
<dbReference type="Pfam" id="PF15711">
    <property type="entry name" value="ILEI"/>
    <property type="match status" value="1"/>
</dbReference>
<keyword evidence="8" id="KW-0812">Transmembrane</keyword>
<dbReference type="Proteomes" id="UP001166093">
    <property type="component" value="Unassembled WGS sequence"/>
</dbReference>
<evidence type="ECO:0000259" key="9">
    <source>
        <dbReference type="Pfam" id="PF15711"/>
    </source>
</evidence>
<dbReference type="InterPro" id="IPR039477">
    <property type="entry name" value="ILEI/PANDER_dom"/>
</dbReference>
<evidence type="ECO:0000256" key="4">
    <source>
        <dbReference type="ARBA" id="ARBA00022729"/>
    </source>
</evidence>
<evidence type="ECO:0000256" key="5">
    <source>
        <dbReference type="ARBA" id="ARBA00022734"/>
    </source>
</evidence>
<sequence length="234" mass="25518">MKFRGTGGRGNFLRSLALVVGCGLAWYLGQMCAVLLPPDSFSVAVIQIAGKPSLNAPLPKRQKCDHSSPCPVGSFAFRLLSGGGDNNYPTICFEEVIMKEGKGNTRAGINIAAVDAATGKVHSSNSFNMWEGDNAGPLIKFINEIPNNSFVLMATYDDGSTKLSQEARKEIEKLGSKEIQQIGFRSSWVFMGAKGFTLPDGMKNEKINHSNKEKNRYNGWPAEVQIEGCIPRRQ</sequence>
<feature type="non-terminal residue" evidence="10">
    <location>
        <position position="1"/>
    </location>
</feature>
<evidence type="ECO:0000256" key="6">
    <source>
        <dbReference type="ARBA" id="ARBA00023157"/>
    </source>
</evidence>
<dbReference type="EMBL" id="JAAWVQ010092006">
    <property type="protein sequence ID" value="MBN3279718.1"/>
    <property type="molecule type" value="Genomic_DNA"/>
</dbReference>
<proteinExistence type="inferred from homology"/>
<keyword evidence="5 7" id="KW-0430">Lectin</keyword>
<dbReference type="PROSITE" id="PS52031">
    <property type="entry name" value="GG_LECTIN"/>
    <property type="match status" value="1"/>
</dbReference>
<comment type="similarity">
    <text evidence="2">Belongs to the FAM3 family.</text>
</comment>
<feature type="transmembrane region" description="Helical" evidence="8">
    <location>
        <begin position="12"/>
        <end position="29"/>
    </location>
</feature>
<feature type="domain" description="ILEI/PANDER" evidence="9">
    <location>
        <begin position="108"/>
        <end position="195"/>
    </location>
</feature>
<feature type="non-terminal residue" evidence="10">
    <location>
        <position position="234"/>
    </location>
</feature>
<keyword evidence="8" id="KW-1133">Transmembrane helix</keyword>
<accession>A0ABS2Y0G2</accession>
<comment type="subcellular location">
    <subcellularLocation>
        <location evidence="1">Secreted</location>
    </subcellularLocation>
</comment>
<evidence type="ECO:0000313" key="10">
    <source>
        <dbReference type="EMBL" id="MBN3279718.1"/>
    </source>
</evidence>
<reference evidence="10" key="1">
    <citation type="journal article" date="2021" name="Cell">
        <title>Tracing the genetic footprints of vertebrate landing in non-teleost ray-finned fishes.</title>
        <authorList>
            <person name="Bi X."/>
            <person name="Wang K."/>
            <person name="Yang L."/>
            <person name="Pan H."/>
            <person name="Jiang H."/>
            <person name="Wei Q."/>
            <person name="Fang M."/>
            <person name="Yu H."/>
            <person name="Zhu C."/>
            <person name="Cai Y."/>
            <person name="He Y."/>
            <person name="Gan X."/>
            <person name="Zeng H."/>
            <person name="Yu D."/>
            <person name="Zhu Y."/>
            <person name="Jiang H."/>
            <person name="Qiu Q."/>
            <person name="Yang H."/>
            <person name="Zhang Y.E."/>
            <person name="Wang W."/>
            <person name="Zhu M."/>
            <person name="He S."/>
            <person name="Zhang G."/>
        </authorList>
    </citation>
    <scope>NUCLEOTIDE SEQUENCE</scope>
    <source>
        <strain evidence="10">Pddl_001</strain>
    </source>
</reference>
<organism evidence="10 11">
    <name type="scientific">Polyodon spathula</name>
    <name type="common">North American paddlefish</name>
    <name type="synonym">Squalus spathula</name>
    <dbReference type="NCBI Taxonomy" id="7913"/>
    <lineage>
        <taxon>Eukaryota</taxon>
        <taxon>Metazoa</taxon>
        <taxon>Chordata</taxon>
        <taxon>Craniata</taxon>
        <taxon>Vertebrata</taxon>
        <taxon>Euteleostomi</taxon>
        <taxon>Actinopterygii</taxon>
        <taxon>Chondrostei</taxon>
        <taxon>Acipenseriformes</taxon>
        <taxon>Polyodontidae</taxon>
        <taxon>Polyodon</taxon>
    </lineage>
</organism>
<evidence type="ECO:0000256" key="2">
    <source>
        <dbReference type="ARBA" id="ARBA00010905"/>
    </source>
</evidence>
<name>A0ABS2Y0G2_POLSP</name>
<gene>
    <name evidence="10" type="primary">Fam3b</name>
    <name evidence="10" type="ORF">GTO93_0013268</name>
</gene>
<evidence type="ECO:0000256" key="3">
    <source>
        <dbReference type="ARBA" id="ARBA00022525"/>
    </source>
</evidence>
<evidence type="ECO:0000256" key="8">
    <source>
        <dbReference type="SAM" id="Phobius"/>
    </source>
</evidence>
<dbReference type="InterPro" id="IPR039220">
    <property type="entry name" value="FAM3"/>
</dbReference>
<evidence type="ECO:0000256" key="7">
    <source>
        <dbReference type="PROSITE-ProRule" id="PRU01375"/>
    </source>
</evidence>